<protein>
    <submittedName>
        <fullName evidence="1">Uncharacterized protein</fullName>
    </submittedName>
</protein>
<proteinExistence type="predicted"/>
<dbReference type="EMBL" id="JAVYJV010000018">
    <property type="protein sequence ID" value="KAK4347945.1"/>
    <property type="molecule type" value="Genomic_DNA"/>
</dbReference>
<dbReference type="AlphaFoldDB" id="A0AAE1R9B8"/>
<name>A0AAE1R9B8_9SOLA</name>
<comment type="caution">
    <text evidence="1">The sequence shown here is derived from an EMBL/GenBank/DDBJ whole genome shotgun (WGS) entry which is preliminary data.</text>
</comment>
<evidence type="ECO:0000313" key="2">
    <source>
        <dbReference type="Proteomes" id="UP001291623"/>
    </source>
</evidence>
<evidence type="ECO:0000313" key="1">
    <source>
        <dbReference type="EMBL" id="KAK4347945.1"/>
    </source>
</evidence>
<gene>
    <name evidence="1" type="ORF">RND71_034284</name>
</gene>
<dbReference type="Proteomes" id="UP001291623">
    <property type="component" value="Unassembled WGS sequence"/>
</dbReference>
<organism evidence="1 2">
    <name type="scientific">Anisodus tanguticus</name>
    <dbReference type="NCBI Taxonomy" id="243964"/>
    <lineage>
        <taxon>Eukaryota</taxon>
        <taxon>Viridiplantae</taxon>
        <taxon>Streptophyta</taxon>
        <taxon>Embryophyta</taxon>
        <taxon>Tracheophyta</taxon>
        <taxon>Spermatophyta</taxon>
        <taxon>Magnoliopsida</taxon>
        <taxon>eudicotyledons</taxon>
        <taxon>Gunneridae</taxon>
        <taxon>Pentapetalae</taxon>
        <taxon>asterids</taxon>
        <taxon>lamiids</taxon>
        <taxon>Solanales</taxon>
        <taxon>Solanaceae</taxon>
        <taxon>Solanoideae</taxon>
        <taxon>Hyoscyameae</taxon>
        <taxon>Anisodus</taxon>
    </lineage>
</organism>
<keyword evidence="2" id="KW-1185">Reference proteome</keyword>
<reference evidence="1" key="1">
    <citation type="submission" date="2023-12" db="EMBL/GenBank/DDBJ databases">
        <title>Genome assembly of Anisodus tanguticus.</title>
        <authorList>
            <person name="Wang Y.-J."/>
        </authorList>
    </citation>
    <scope>NUCLEOTIDE SEQUENCE</scope>
    <source>
        <strain evidence="1">KB-2021</strain>
        <tissue evidence="1">Leaf</tissue>
    </source>
</reference>
<accession>A0AAE1R9B8</accession>
<sequence length="59" mass="6636">MIIRQKSKKSDAQIIDLFDIVARNNADSVLVGLLSDMRTMRTEECLNEGLNRSSIIPSQ</sequence>